<evidence type="ECO:0000256" key="3">
    <source>
        <dbReference type="SAM" id="Phobius"/>
    </source>
</evidence>
<accession>A0AAP0HPQ2</accession>
<dbReference type="InterPro" id="IPR006969">
    <property type="entry name" value="Stig-like"/>
</dbReference>
<dbReference type="Pfam" id="PF04885">
    <property type="entry name" value="Stig1"/>
    <property type="match status" value="1"/>
</dbReference>
<evidence type="ECO:0000313" key="5">
    <source>
        <dbReference type="Proteomes" id="UP001420932"/>
    </source>
</evidence>
<evidence type="ECO:0000313" key="4">
    <source>
        <dbReference type="EMBL" id="KAK9092026.1"/>
    </source>
</evidence>
<dbReference type="AlphaFoldDB" id="A0AAP0HPQ2"/>
<evidence type="ECO:0008006" key="6">
    <source>
        <dbReference type="Google" id="ProtNLM"/>
    </source>
</evidence>
<dbReference type="EMBL" id="JBBNAF010000012">
    <property type="protein sequence ID" value="KAK9092026.1"/>
    <property type="molecule type" value="Genomic_DNA"/>
</dbReference>
<gene>
    <name evidence="4" type="ORF">Syun_026937</name>
</gene>
<dbReference type="Proteomes" id="UP001420932">
    <property type="component" value="Unassembled WGS sequence"/>
</dbReference>
<keyword evidence="5" id="KW-1185">Reference proteome</keyword>
<comment type="similarity">
    <text evidence="1">Belongs to the STIG1 family.</text>
</comment>
<reference evidence="4 5" key="1">
    <citation type="submission" date="2024-01" db="EMBL/GenBank/DDBJ databases">
        <title>Genome assemblies of Stephania.</title>
        <authorList>
            <person name="Yang L."/>
        </authorList>
    </citation>
    <scope>NUCLEOTIDE SEQUENCE [LARGE SCALE GENOMIC DNA]</scope>
    <source>
        <strain evidence="4">YNDBR</strain>
        <tissue evidence="4">Leaf</tissue>
    </source>
</reference>
<keyword evidence="3" id="KW-1133">Transmembrane helix</keyword>
<dbReference type="PANTHER" id="PTHR33227">
    <property type="entry name" value="STIGMA-SPECIFIC STIG1-LIKE PROTEIN 3"/>
    <property type="match status" value="1"/>
</dbReference>
<keyword evidence="2" id="KW-0732">Signal</keyword>
<proteinExistence type="inferred from homology"/>
<evidence type="ECO:0000256" key="1">
    <source>
        <dbReference type="ARBA" id="ARBA00006010"/>
    </source>
</evidence>
<protein>
    <recommendedName>
        <fullName evidence="6">Stigma-specific STIG1-like protein 1</fullName>
    </recommendedName>
</protein>
<sequence>MTLNKVIFTVAIAMALAIAALLVTTKSREAMVTIKNEPNTWERGGISLANKEQQMASSSVKRLSRFLVQDKDPREKFHCNKDGSVCLAEGSPGATCCNNKCVDLDTDNHNCGSCKNECKFRETCCGGKCVDLSYDKRHCGSCNKKCKSGSLCLYGMCDYA</sequence>
<keyword evidence="3" id="KW-0472">Membrane</keyword>
<dbReference type="PANTHER" id="PTHR33227:SF18">
    <property type="entry name" value="STIGMA-SPECIFIC STIG1-LIKE PROTEIN 3"/>
    <property type="match status" value="1"/>
</dbReference>
<keyword evidence="3" id="KW-0812">Transmembrane</keyword>
<comment type="caution">
    <text evidence="4">The sequence shown here is derived from an EMBL/GenBank/DDBJ whole genome shotgun (WGS) entry which is preliminary data.</text>
</comment>
<organism evidence="4 5">
    <name type="scientific">Stephania yunnanensis</name>
    <dbReference type="NCBI Taxonomy" id="152371"/>
    <lineage>
        <taxon>Eukaryota</taxon>
        <taxon>Viridiplantae</taxon>
        <taxon>Streptophyta</taxon>
        <taxon>Embryophyta</taxon>
        <taxon>Tracheophyta</taxon>
        <taxon>Spermatophyta</taxon>
        <taxon>Magnoliopsida</taxon>
        <taxon>Ranunculales</taxon>
        <taxon>Menispermaceae</taxon>
        <taxon>Menispermoideae</taxon>
        <taxon>Cissampelideae</taxon>
        <taxon>Stephania</taxon>
    </lineage>
</organism>
<evidence type="ECO:0000256" key="2">
    <source>
        <dbReference type="ARBA" id="ARBA00022729"/>
    </source>
</evidence>
<name>A0AAP0HPQ2_9MAGN</name>
<feature type="transmembrane region" description="Helical" evidence="3">
    <location>
        <begin position="6"/>
        <end position="25"/>
    </location>
</feature>